<dbReference type="InterPro" id="IPR036875">
    <property type="entry name" value="Znf_CCHC_sf"/>
</dbReference>
<feature type="domain" description="Tf2-1-like SH3-like" evidence="3">
    <location>
        <begin position="961"/>
        <end position="996"/>
    </location>
</feature>
<dbReference type="GO" id="GO:0008270">
    <property type="term" value="F:zinc ion binding"/>
    <property type="evidence" value="ECO:0007669"/>
    <property type="project" value="InterPro"/>
</dbReference>
<dbReference type="Pfam" id="PF08284">
    <property type="entry name" value="RVP_2"/>
    <property type="match status" value="1"/>
</dbReference>
<dbReference type="Pfam" id="PF24626">
    <property type="entry name" value="SH3_Tf2-1"/>
    <property type="match status" value="1"/>
</dbReference>
<organism evidence="4">
    <name type="scientific">Tanacetum cinerariifolium</name>
    <name type="common">Dalmatian daisy</name>
    <name type="synonym">Chrysanthemum cinerariifolium</name>
    <dbReference type="NCBI Taxonomy" id="118510"/>
    <lineage>
        <taxon>Eukaryota</taxon>
        <taxon>Viridiplantae</taxon>
        <taxon>Streptophyta</taxon>
        <taxon>Embryophyta</taxon>
        <taxon>Tracheophyta</taxon>
        <taxon>Spermatophyta</taxon>
        <taxon>Magnoliopsida</taxon>
        <taxon>eudicotyledons</taxon>
        <taxon>Gunneridae</taxon>
        <taxon>Pentapetalae</taxon>
        <taxon>asterids</taxon>
        <taxon>campanulids</taxon>
        <taxon>Asterales</taxon>
        <taxon>Asteraceae</taxon>
        <taxon>Asteroideae</taxon>
        <taxon>Anthemideae</taxon>
        <taxon>Anthemidinae</taxon>
        <taxon>Tanacetum</taxon>
    </lineage>
</organism>
<evidence type="ECO:0000256" key="1">
    <source>
        <dbReference type="SAM" id="MobiDB-lite"/>
    </source>
</evidence>
<proteinExistence type="predicted"/>
<dbReference type="Gene3D" id="3.10.10.10">
    <property type="entry name" value="HIV Type 1 Reverse Transcriptase, subunit A, domain 1"/>
    <property type="match status" value="1"/>
</dbReference>
<evidence type="ECO:0000259" key="3">
    <source>
        <dbReference type="Pfam" id="PF24626"/>
    </source>
</evidence>
<feature type="compositionally biased region" description="Basic and acidic residues" evidence="1">
    <location>
        <begin position="365"/>
        <end position="377"/>
    </location>
</feature>
<feature type="domain" description="Reverse transcriptase" evidence="2">
    <location>
        <begin position="525"/>
        <end position="692"/>
    </location>
</feature>
<feature type="region of interest" description="Disordered" evidence="1">
    <location>
        <begin position="1"/>
        <end position="60"/>
    </location>
</feature>
<dbReference type="InterPro" id="IPR043502">
    <property type="entry name" value="DNA/RNA_pol_sf"/>
</dbReference>
<dbReference type="PANTHER" id="PTHR24559:SF427">
    <property type="entry name" value="RNA-DIRECTED DNA POLYMERASE"/>
    <property type="match status" value="1"/>
</dbReference>
<dbReference type="Gene3D" id="3.30.70.270">
    <property type="match status" value="1"/>
</dbReference>
<feature type="region of interest" description="Disordered" evidence="1">
    <location>
        <begin position="365"/>
        <end position="386"/>
    </location>
</feature>
<dbReference type="InterPro" id="IPR056924">
    <property type="entry name" value="SH3_Tf2-1"/>
</dbReference>
<comment type="caution">
    <text evidence="4">The sequence shown here is derived from an EMBL/GenBank/DDBJ whole genome shotgun (WGS) entry which is preliminary data.</text>
</comment>
<dbReference type="PANTHER" id="PTHR24559">
    <property type="entry name" value="TRANSPOSON TY3-I GAG-POL POLYPROTEIN"/>
    <property type="match status" value="1"/>
</dbReference>
<dbReference type="Pfam" id="PF00078">
    <property type="entry name" value="RVT_1"/>
    <property type="match status" value="1"/>
</dbReference>
<evidence type="ECO:0000259" key="2">
    <source>
        <dbReference type="Pfam" id="PF00078"/>
    </source>
</evidence>
<evidence type="ECO:0000313" key="4">
    <source>
        <dbReference type="EMBL" id="GEU30239.1"/>
    </source>
</evidence>
<name>A0A6L2IZT6_TANCI</name>
<accession>A0A6L2IZT6</accession>
<dbReference type="SUPFAM" id="SSF56672">
    <property type="entry name" value="DNA/RNA polymerases"/>
    <property type="match status" value="1"/>
</dbReference>
<reference evidence="4" key="1">
    <citation type="journal article" date="2019" name="Sci. Rep.">
        <title>Draft genome of Tanacetum cinerariifolium, the natural source of mosquito coil.</title>
        <authorList>
            <person name="Yamashiro T."/>
            <person name="Shiraishi A."/>
            <person name="Satake H."/>
            <person name="Nakayama K."/>
        </authorList>
    </citation>
    <scope>NUCLEOTIDE SEQUENCE</scope>
</reference>
<dbReference type="InterPro" id="IPR000477">
    <property type="entry name" value="RT_dom"/>
</dbReference>
<dbReference type="EMBL" id="BKCJ010000140">
    <property type="protein sequence ID" value="GEU30239.1"/>
    <property type="molecule type" value="Genomic_DNA"/>
</dbReference>
<dbReference type="InterPro" id="IPR043128">
    <property type="entry name" value="Rev_trsase/Diguanyl_cyclase"/>
</dbReference>
<protein>
    <submittedName>
        <fullName evidence="4">Uncharacterized protein</fullName>
    </submittedName>
</protein>
<sequence length="1045" mass="120227">MAEPLSPDHVFDFPDDDPALNEEDFNEEPEEEPEQELEEKPEDGPEEVTGVSPITPPQLSDYEFTAPIATDRAVWIPPSSSTFEVGGPSSASSLPPHLLTREVKRMREDIEPIHSSVRCLERGVRTRQSEDVATQRDANRNTDHVLALEEDNRRLMRRVDSLEVSSTLAAMSRDRIKREFASMCAWVTERLGGGAVEARLNECIDLIAVYGETMPPRILKRRAVERLVKNQVAEAIAEYERKRTNPENVGGAIEAKGSGPANTRGVNAPEVLGFSYKTFLNCKPHSFNGTGGVVGLSRWFKKMDPVFEISKCAEEDKKIARYVRGLPKRVKANVTSSKPASLYEAINMARELVEQAIQAKATRIRESSKRTWEDHQRNHNNRNINTHHQCGKCQRVGHHEKDCRARALARGGNSLQNVTCYGYGKKGHYKDKCPNRRDQPNEGARRKAYVMRTEEPQKNLNVVMGHLFRIDSLPTQLGSFDVIIEMNWLSNHRADIVCFEKIVRIPLPSGVTLKIQGEKLEKDPKTLSCIKIDEKKIEDTRIVRDFPEVFPDDLSGLPPCGRIDGLFDQLQGACFFFKIDLRLGYHQLRVYEADIPKTAFRTRCGHFEFTVMSFGLTNAPTVFMNLMNRVCKPYLDKFVIMFIDDILIYSKSMEEHEVHLKMILELLGKEKLYAKISKCEFWLQEVQFLGHVVNKDGIHVDLIKIEAVKNWKTPEFPTEIRSFLALSDDFVVYCDASNQGFECVLMQRGKSVIYTDHRSLWYIFDQKELNMCHRRWIELFSDYDCEIRYHSSKAKVVADALSRKERLKPRRVRAISMTIYYGLKTKILEAQSEASKDLKAQAEILRGLDAQFERMDDDDLYFMNRIWIPSLGDVRTLIIDEAHTTMYSVHPEDYKMEKLARFYINEIISRHEVGESQFIGPEIMQETTEKIMHIKEKLKTARDRQKSSADKIHKPLEFNVGDRVLLKVSPWKGVVRFCKKGKLAPRYVGPFEIVERKCLADTSLQVPLEEIKIDDKLHFVEEPVEIMNRVVKKLKRKWISIVKVR</sequence>
<gene>
    <name evidence="4" type="ORF">Tci_002217</name>
</gene>
<dbReference type="SUPFAM" id="SSF57756">
    <property type="entry name" value="Retrovirus zinc finger-like domains"/>
    <property type="match status" value="1"/>
</dbReference>
<dbReference type="GO" id="GO:0003676">
    <property type="term" value="F:nucleic acid binding"/>
    <property type="evidence" value="ECO:0007669"/>
    <property type="project" value="InterPro"/>
</dbReference>
<feature type="compositionally biased region" description="Acidic residues" evidence="1">
    <location>
        <begin position="13"/>
        <end position="46"/>
    </location>
</feature>
<dbReference type="Gene3D" id="4.10.60.10">
    <property type="entry name" value="Zinc finger, CCHC-type"/>
    <property type="match status" value="1"/>
</dbReference>
<dbReference type="CDD" id="cd01647">
    <property type="entry name" value="RT_LTR"/>
    <property type="match status" value="1"/>
</dbReference>
<dbReference type="InterPro" id="IPR053134">
    <property type="entry name" value="RNA-dir_DNA_polymerase"/>
</dbReference>
<dbReference type="AlphaFoldDB" id="A0A6L2IZT6"/>